<protein>
    <submittedName>
        <fullName evidence="2">Uncharacterized protein</fullName>
    </submittedName>
</protein>
<accession>A0AAV7MB98</accession>
<evidence type="ECO:0000256" key="1">
    <source>
        <dbReference type="SAM" id="MobiDB-lite"/>
    </source>
</evidence>
<gene>
    <name evidence="2" type="ORF">NDU88_004287</name>
</gene>
<comment type="caution">
    <text evidence="2">The sequence shown here is derived from an EMBL/GenBank/DDBJ whole genome shotgun (WGS) entry which is preliminary data.</text>
</comment>
<dbReference type="AlphaFoldDB" id="A0AAV7MB98"/>
<feature type="region of interest" description="Disordered" evidence="1">
    <location>
        <begin position="19"/>
        <end position="68"/>
    </location>
</feature>
<keyword evidence="3" id="KW-1185">Reference proteome</keyword>
<proteinExistence type="predicted"/>
<reference evidence="2" key="1">
    <citation type="journal article" date="2022" name="bioRxiv">
        <title>Sequencing and chromosome-scale assembly of the giantPleurodeles waltlgenome.</title>
        <authorList>
            <person name="Brown T."/>
            <person name="Elewa A."/>
            <person name="Iarovenko S."/>
            <person name="Subramanian E."/>
            <person name="Araus A.J."/>
            <person name="Petzold A."/>
            <person name="Susuki M."/>
            <person name="Suzuki K.-i.T."/>
            <person name="Hayashi T."/>
            <person name="Toyoda A."/>
            <person name="Oliveira C."/>
            <person name="Osipova E."/>
            <person name="Leigh N.D."/>
            <person name="Simon A."/>
            <person name="Yun M.H."/>
        </authorList>
    </citation>
    <scope>NUCLEOTIDE SEQUENCE</scope>
    <source>
        <strain evidence="2">20211129_DDA</strain>
        <tissue evidence="2">Liver</tissue>
    </source>
</reference>
<sequence length="68" mass="7567">MPGFNPDVRVTGLKREEGLEKSAMFKEGGEENQLEEIERGVSPEEVREGEPPGETGMEICYPKEPETS</sequence>
<evidence type="ECO:0000313" key="3">
    <source>
        <dbReference type="Proteomes" id="UP001066276"/>
    </source>
</evidence>
<name>A0AAV7MB98_PLEWA</name>
<dbReference type="EMBL" id="JANPWB010000014">
    <property type="protein sequence ID" value="KAJ1099183.1"/>
    <property type="molecule type" value="Genomic_DNA"/>
</dbReference>
<feature type="compositionally biased region" description="Basic and acidic residues" evidence="1">
    <location>
        <begin position="36"/>
        <end position="50"/>
    </location>
</feature>
<organism evidence="2 3">
    <name type="scientific">Pleurodeles waltl</name>
    <name type="common">Iberian ribbed newt</name>
    <dbReference type="NCBI Taxonomy" id="8319"/>
    <lineage>
        <taxon>Eukaryota</taxon>
        <taxon>Metazoa</taxon>
        <taxon>Chordata</taxon>
        <taxon>Craniata</taxon>
        <taxon>Vertebrata</taxon>
        <taxon>Euteleostomi</taxon>
        <taxon>Amphibia</taxon>
        <taxon>Batrachia</taxon>
        <taxon>Caudata</taxon>
        <taxon>Salamandroidea</taxon>
        <taxon>Salamandridae</taxon>
        <taxon>Pleurodelinae</taxon>
        <taxon>Pleurodeles</taxon>
    </lineage>
</organism>
<evidence type="ECO:0000313" key="2">
    <source>
        <dbReference type="EMBL" id="KAJ1099183.1"/>
    </source>
</evidence>
<dbReference type="Proteomes" id="UP001066276">
    <property type="component" value="Chromosome 10"/>
</dbReference>
<feature type="compositionally biased region" description="Basic and acidic residues" evidence="1">
    <location>
        <begin position="19"/>
        <end position="29"/>
    </location>
</feature>